<feature type="signal peptide" evidence="1">
    <location>
        <begin position="1"/>
        <end position="22"/>
    </location>
</feature>
<proteinExistence type="predicted"/>
<dbReference type="Proteomes" id="UP000315295">
    <property type="component" value="Unassembled WGS sequence"/>
</dbReference>
<reference evidence="2 3" key="1">
    <citation type="journal article" date="2019" name="G3 (Bethesda)">
        <title>Sequencing of a Wild Apple (Malus baccata) Genome Unravels the Differences Between Cultivated and Wild Apple Species Regarding Disease Resistance and Cold Tolerance.</title>
        <authorList>
            <person name="Chen X."/>
        </authorList>
    </citation>
    <scope>NUCLEOTIDE SEQUENCE [LARGE SCALE GENOMIC DNA]</scope>
    <source>
        <strain evidence="3">cv. Shandingzi</strain>
        <tissue evidence="2">Leaves</tissue>
    </source>
</reference>
<feature type="chain" id="PRO_5022166562" evidence="1">
    <location>
        <begin position="23"/>
        <end position="150"/>
    </location>
</feature>
<dbReference type="Gene3D" id="3.30.70.870">
    <property type="entry name" value="Elongation Factor G (Translational Gtpase), domain 3"/>
    <property type="match status" value="1"/>
</dbReference>
<dbReference type="SUPFAM" id="SSF54980">
    <property type="entry name" value="EF-G C-terminal domain-like"/>
    <property type="match status" value="1"/>
</dbReference>
<protein>
    <submittedName>
        <fullName evidence="2">Uncharacterized protein</fullName>
    </submittedName>
</protein>
<comment type="caution">
    <text evidence="2">The sequence shown here is derived from an EMBL/GenBank/DDBJ whole genome shotgun (WGS) entry which is preliminary data.</text>
</comment>
<dbReference type="InterPro" id="IPR035647">
    <property type="entry name" value="EFG_III/V"/>
</dbReference>
<organism evidence="2 3">
    <name type="scientific">Malus baccata</name>
    <name type="common">Siberian crab apple</name>
    <name type="synonym">Pyrus baccata</name>
    <dbReference type="NCBI Taxonomy" id="106549"/>
    <lineage>
        <taxon>Eukaryota</taxon>
        <taxon>Viridiplantae</taxon>
        <taxon>Streptophyta</taxon>
        <taxon>Embryophyta</taxon>
        <taxon>Tracheophyta</taxon>
        <taxon>Spermatophyta</taxon>
        <taxon>Magnoliopsida</taxon>
        <taxon>eudicotyledons</taxon>
        <taxon>Gunneridae</taxon>
        <taxon>Pentapetalae</taxon>
        <taxon>rosids</taxon>
        <taxon>fabids</taxon>
        <taxon>Rosales</taxon>
        <taxon>Rosaceae</taxon>
        <taxon>Amygdaloideae</taxon>
        <taxon>Maleae</taxon>
        <taxon>Malus</taxon>
    </lineage>
</organism>
<sequence>MSKPADMSFFLLFLVLYSQTHGGHLLLSDFNQSTSLDLISDRVFHHHHQSHTFTPYLTIKNAPSAEDSTCEQTYKFLPCTTTVIGNLSLPNILVFSLEGSVVKTATEPLNPCVLPKMVEGLRKISKSYPLAITKVEEFEEHMILGIGGLY</sequence>
<evidence type="ECO:0000256" key="1">
    <source>
        <dbReference type="SAM" id="SignalP"/>
    </source>
</evidence>
<dbReference type="EMBL" id="VIEB01000044">
    <property type="protein sequence ID" value="TQE10295.1"/>
    <property type="molecule type" value="Genomic_DNA"/>
</dbReference>
<evidence type="ECO:0000313" key="3">
    <source>
        <dbReference type="Proteomes" id="UP000315295"/>
    </source>
</evidence>
<accession>A0A540NGY6</accession>
<keyword evidence="3" id="KW-1185">Reference proteome</keyword>
<name>A0A540NGY6_MALBA</name>
<dbReference type="AlphaFoldDB" id="A0A540NGY6"/>
<keyword evidence="1" id="KW-0732">Signal</keyword>
<evidence type="ECO:0000313" key="2">
    <source>
        <dbReference type="EMBL" id="TQE10295.1"/>
    </source>
</evidence>
<dbReference type="STRING" id="106549.A0A540NGY6"/>
<gene>
    <name evidence="2" type="ORF">C1H46_004134</name>
</gene>